<keyword evidence="6 9" id="KW-1133">Transmembrane helix</keyword>
<proteinExistence type="predicted"/>
<evidence type="ECO:0000259" key="11">
    <source>
        <dbReference type="Pfam" id="PF08263"/>
    </source>
</evidence>
<feature type="signal peptide" evidence="10">
    <location>
        <begin position="1"/>
        <end position="31"/>
    </location>
</feature>
<comment type="caution">
    <text evidence="12">The sequence shown here is derived from an EMBL/GenBank/DDBJ whole genome shotgun (WGS) entry which is preliminary data.</text>
</comment>
<sequence length="413" mass="45171">MKHSSYSKILLLLYKLCISIFILGRIRCTDGSNYHENEVAALLTWKSNIEKDSQVILSSWVSDNHLCINWSGIICNEGGRVSSLNLSDYGIRGTLHDLNLSCFTEIMSIDISYNFSFGMVSPKLSNLSRLTYLNLGFNHFAGNIPPQIGLLENLRVLNMNRNIMNGSIPQGIGKMRYLNHLDLGSNALTGSIPDSFAILNNLEIMDLSCNNLSGKIPTRLGMLQSVVKLNLSHNNLSGPVPSSFKYCFSLTSIDISFNQLKGPLSGLNVHSSFVSNNSGLCGGILGLKPCFSDTFIGGGTGGKSIAEIVLLACTIGITIGIIVTAAVFLGSFLFGRKVRYQKEIDDFVLDYYTRSFIRCTYILEATERFSSKYHIAVGRSAIVYKTELGDGGLAVKQFNATKDPVLVSILAPL</sequence>
<dbReference type="Pfam" id="PF08263">
    <property type="entry name" value="LRRNT_2"/>
    <property type="match status" value="1"/>
</dbReference>
<dbReference type="Gene3D" id="3.80.10.10">
    <property type="entry name" value="Ribonuclease Inhibitor"/>
    <property type="match status" value="2"/>
</dbReference>
<evidence type="ECO:0000256" key="5">
    <source>
        <dbReference type="ARBA" id="ARBA00022737"/>
    </source>
</evidence>
<comment type="subcellular location">
    <subcellularLocation>
        <location evidence="1">Membrane</location>
        <topology evidence="1">Single-pass type I membrane protein</topology>
    </subcellularLocation>
</comment>
<dbReference type="Pfam" id="PF13855">
    <property type="entry name" value="LRR_8"/>
    <property type="match status" value="1"/>
</dbReference>
<evidence type="ECO:0000256" key="9">
    <source>
        <dbReference type="SAM" id="Phobius"/>
    </source>
</evidence>
<evidence type="ECO:0000256" key="7">
    <source>
        <dbReference type="ARBA" id="ARBA00023136"/>
    </source>
</evidence>
<keyword evidence="5" id="KW-0677">Repeat</keyword>
<protein>
    <recommendedName>
        <fullName evidence="11">Leucine-rich repeat-containing N-terminal plant-type domain-containing protein</fullName>
    </recommendedName>
</protein>
<name>A0AAV3NT19_LITER</name>
<dbReference type="InterPro" id="IPR001611">
    <property type="entry name" value="Leu-rich_rpt"/>
</dbReference>
<dbReference type="AlphaFoldDB" id="A0AAV3NT19"/>
<keyword evidence="3 9" id="KW-0812">Transmembrane</keyword>
<keyword evidence="2" id="KW-0433">Leucine-rich repeat</keyword>
<evidence type="ECO:0000313" key="13">
    <source>
        <dbReference type="Proteomes" id="UP001454036"/>
    </source>
</evidence>
<accession>A0AAV3NT19</accession>
<dbReference type="PANTHER" id="PTHR48063:SF112">
    <property type="entry name" value="RECEPTOR LIKE PROTEIN 30-LIKE"/>
    <property type="match status" value="1"/>
</dbReference>
<dbReference type="GO" id="GO:0016020">
    <property type="term" value="C:membrane"/>
    <property type="evidence" value="ECO:0007669"/>
    <property type="project" value="UniProtKB-SubCell"/>
</dbReference>
<feature type="domain" description="Leucine-rich repeat-containing N-terminal plant-type" evidence="11">
    <location>
        <begin position="36"/>
        <end position="76"/>
    </location>
</feature>
<keyword evidence="8" id="KW-0325">Glycoprotein</keyword>
<organism evidence="12 13">
    <name type="scientific">Lithospermum erythrorhizon</name>
    <name type="common">Purple gromwell</name>
    <name type="synonym">Lithospermum officinale var. erythrorhizon</name>
    <dbReference type="NCBI Taxonomy" id="34254"/>
    <lineage>
        <taxon>Eukaryota</taxon>
        <taxon>Viridiplantae</taxon>
        <taxon>Streptophyta</taxon>
        <taxon>Embryophyta</taxon>
        <taxon>Tracheophyta</taxon>
        <taxon>Spermatophyta</taxon>
        <taxon>Magnoliopsida</taxon>
        <taxon>eudicotyledons</taxon>
        <taxon>Gunneridae</taxon>
        <taxon>Pentapetalae</taxon>
        <taxon>asterids</taxon>
        <taxon>lamiids</taxon>
        <taxon>Boraginales</taxon>
        <taxon>Boraginaceae</taxon>
        <taxon>Boraginoideae</taxon>
        <taxon>Lithospermeae</taxon>
        <taxon>Lithospermum</taxon>
    </lineage>
</organism>
<feature type="transmembrane region" description="Helical" evidence="9">
    <location>
        <begin position="308"/>
        <end position="334"/>
    </location>
</feature>
<dbReference type="Pfam" id="PF00560">
    <property type="entry name" value="LRR_1"/>
    <property type="match status" value="2"/>
</dbReference>
<keyword evidence="13" id="KW-1185">Reference proteome</keyword>
<dbReference type="FunFam" id="3.80.10.10:FF:000383">
    <property type="entry name" value="Leucine-rich repeat receptor protein kinase EMS1"/>
    <property type="match status" value="1"/>
</dbReference>
<evidence type="ECO:0000256" key="2">
    <source>
        <dbReference type="ARBA" id="ARBA00022614"/>
    </source>
</evidence>
<keyword evidence="4 10" id="KW-0732">Signal</keyword>
<evidence type="ECO:0000313" key="12">
    <source>
        <dbReference type="EMBL" id="GAA0140913.1"/>
    </source>
</evidence>
<dbReference type="EMBL" id="BAABME010000231">
    <property type="protein sequence ID" value="GAA0140913.1"/>
    <property type="molecule type" value="Genomic_DNA"/>
</dbReference>
<dbReference type="FunFam" id="3.80.10.10:FF:000400">
    <property type="entry name" value="Nuclear pore complex protein NUP107"/>
    <property type="match status" value="1"/>
</dbReference>
<dbReference type="InterPro" id="IPR046956">
    <property type="entry name" value="RLP23-like"/>
</dbReference>
<keyword evidence="7 9" id="KW-0472">Membrane</keyword>
<dbReference type="InterPro" id="IPR013210">
    <property type="entry name" value="LRR_N_plant-typ"/>
</dbReference>
<evidence type="ECO:0000256" key="4">
    <source>
        <dbReference type="ARBA" id="ARBA00022729"/>
    </source>
</evidence>
<evidence type="ECO:0000256" key="3">
    <source>
        <dbReference type="ARBA" id="ARBA00022692"/>
    </source>
</evidence>
<evidence type="ECO:0000256" key="10">
    <source>
        <dbReference type="SAM" id="SignalP"/>
    </source>
</evidence>
<feature type="chain" id="PRO_5043651912" description="Leucine-rich repeat-containing N-terminal plant-type domain-containing protein" evidence="10">
    <location>
        <begin position="32"/>
        <end position="413"/>
    </location>
</feature>
<reference evidence="12 13" key="1">
    <citation type="submission" date="2024-01" db="EMBL/GenBank/DDBJ databases">
        <title>The complete chloroplast genome sequence of Lithospermum erythrorhizon: insights into the phylogenetic relationship among Boraginaceae species and the maternal lineages of purple gromwells.</title>
        <authorList>
            <person name="Okada T."/>
            <person name="Watanabe K."/>
        </authorList>
    </citation>
    <scope>NUCLEOTIDE SEQUENCE [LARGE SCALE GENOMIC DNA]</scope>
</reference>
<dbReference type="InterPro" id="IPR032675">
    <property type="entry name" value="LRR_dom_sf"/>
</dbReference>
<evidence type="ECO:0000256" key="1">
    <source>
        <dbReference type="ARBA" id="ARBA00004479"/>
    </source>
</evidence>
<dbReference type="Proteomes" id="UP001454036">
    <property type="component" value="Unassembled WGS sequence"/>
</dbReference>
<gene>
    <name evidence="12" type="ORF">LIER_02176</name>
</gene>
<dbReference type="PANTHER" id="PTHR48063">
    <property type="entry name" value="LRR RECEPTOR-LIKE KINASE"/>
    <property type="match status" value="1"/>
</dbReference>
<evidence type="ECO:0000256" key="6">
    <source>
        <dbReference type="ARBA" id="ARBA00022989"/>
    </source>
</evidence>
<evidence type="ECO:0000256" key="8">
    <source>
        <dbReference type="ARBA" id="ARBA00023180"/>
    </source>
</evidence>
<dbReference type="SUPFAM" id="SSF52058">
    <property type="entry name" value="L domain-like"/>
    <property type="match status" value="1"/>
</dbReference>